<accession>A0A4R1Q344</accession>
<protein>
    <recommendedName>
        <fullName evidence="5">Rqc2 homolog RqcH</fullName>
        <shortName evidence="5">RqcH</shortName>
    </recommendedName>
</protein>
<comment type="subunit">
    <text evidence="5">Associates with stalled 50S ribosomal subunits. Binds to RqcP.</text>
</comment>
<name>A0A4R1Q344_9FIRM</name>
<dbReference type="AlphaFoldDB" id="A0A4R1Q344"/>
<dbReference type="RefSeq" id="WP_132073940.1">
    <property type="nucleotide sequence ID" value="NZ_SLUI01000001.1"/>
</dbReference>
<evidence type="ECO:0000259" key="6">
    <source>
        <dbReference type="Pfam" id="PF05670"/>
    </source>
</evidence>
<dbReference type="HAMAP" id="MF_00844_B">
    <property type="entry name" value="RqcH_B"/>
    <property type="match status" value="1"/>
</dbReference>
<keyword evidence="2 5" id="KW-0699">rRNA-binding</keyword>
<dbReference type="InterPro" id="IPR010979">
    <property type="entry name" value="Ribosomal_uS13-like_H2TH"/>
</dbReference>
<dbReference type="Gene3D" id="2.30.310.10">
    <property type="entry name" value="ibrinogen binding protein from staphylococcus aureus domain"/>
    <property type="match status" value="1"/>
</dbReference>
<dbReference type="SUPFAM" id="SSF46946">
    <property type="entry name" value="S13-like H2TH domain"/>
    <property type="match status" value="1"/>
</dbReference>
<comment type="function">
    <text evidence="5">Key component of the ribosome quality control system (RQC), a ribosome-associated complex that mediates the extraction of incompletely synthesized nascent chains from stalled ribosomes and their subsequent degradation. RqcH recruits Ala-charged tRNA, and with RqcP directs the elongation of stalled nascent chains on 50S ribosomal subunits, leading to non-templated C-terminal alanine extensions (Ala tail). The Ala tail promotes nascent chain degradation. May add between 1 and at least 8 Ala residues. Binds to stalled 50S ribosomal subunits.</text>
</comment>
<dbReference type="GO" id="GO:1990112">
    <property type="term" value="C:RQC complex"/>
    <property type="evidence" value="ECO:0007669"/>
    <property type="project" value="TreeGrafter"/>
</dbReference>
<dbReference type="GO" id="GO:0072344">
    <property type="term" value="P:rescue of stalled ribosome"/>
    <property type="evidence" value="ECO:0007669"/>
    <property type="project" value="UniProtKB-UniRule"/>
</dbReference>
<comment type="similarity">
    <text evidence="5">Belongs to the NEMF family.</text>
</comment>
<dbReference type="EMBL" id="SLUI01000001">
    <property type="protein sequence ID" value="TCL39908.1"/>
    <property type="molecule type" value="Genomic_DNA"/>
</dbReference>
<dbReference type="Pfam" id="PF05833">
    <property type="entry name" value="NFACT_N"/>
    <property type="match status" value="1"/>
</dbReference>
<evidence type="ECO:0000256" key="4">
    <source>
        <dbReference type="ARBA" id="ARBA00022917"/>
    </source>
</evidence>
<evidence type="ECO:0000313" key="7">
    <source>
        <dbReference type="EMBL" id="TCL39908.1"/>
    </source>
</evidence>
<keyword evidence="1 5" id="KW-0820">tRNA-binding</keyword>
<dbReference type="PANTHER" id="PTHR15239">
    <property type="entry name" value="NUCLEAR EXPORT MEDIATOR FACTOR NEMF"/>
    <property type="match status" value="1"/>
</dbReference>
<organism evidence="7 8">
    <name type="scientific">Anaerospora hongkongensis</name>
    <dbReference type="NCBI Taxonomy" id="244830"/>
    <lineage>
        <taxon>Bacteria</taxon>
        <taxon>Bacillati</taxon>
        <taxon>Bacillota</taxon>
        <taxon>Negativicutes</taxon>
        <taxon>Selenomonadales</taxon>
        <taxon>Sporomusaceae</taxon>
        <taxon>Anaerospora</taxon>
    </lineage>
</organism>
<gene>
    <name evidence="5" type="primary">rqcH</name>
    <name evidence="7" type="ORF">EV210_101105</name>
</gene>
<keyword evidence="4 5" id="KW-0648">Protein biosynthesis</keyword>
<evidence type="ECO:0000313" key="8">
    <source>
        <dbReference type="Proteomes" id="UP000295063"/>
    </source>
</evidence>
<keyword evidence="3 5" id="KW-0694">RNA-binding</keyword>
<dbReference type="InterPro" id="IPR051608">
    <property type="entry name" value="RQC_Subunit_NEMF"/>
</dbReference>
<comment type="caution">
    <text evidence="7">The sequence shown here is derived from an EMBL/GenBank/DDBJ whole genome shotgun (WGS) entry which is preliminary data.</text>
</comment>
<dbReference type="Pfam" id="PF05670">
    <property type="entry name" value="NFACT-R_1"/>
    <property type="match status" value="1"/>
</dbReference>
<dbReference type="GO" id="GO:0043023">
    <property type="term" value="F:ribosomal large subunit binding"/>
    <property type="evidence" value="ECO:0007669"/>
    <property type="project" value="UniProtKB-UniRule"/>
</dbReference>
<evidence type="ECO:0000256" key="2">
    <source>
        <dbReference type="ARBA" id="ARBA00022730"/>
    </source>
</evidence>
<dbReference type="OrthoDB" id="9766163at2"/>
<proteinExistence type="inferred from homology"/>
<feature type="domain" description="NFACT RNA-binding" evidence="6">
    <location>
        <begin position="469"/>
        <end position="555"/>
    </location>
</feature>
<dbReference type="GO" id="GO:0000049">
    <property type="term" value="F:tRNA binding"/>
    <property type="evidence" value="ECO:0007669"/>
    <property type="project" value="UniProtKB-UniRule"/>
</dbReference>
<evidence type="ECO:0000256" key="1">
    <source>
        <dbReference type="ARBA" id="ARBA00022555"/>
    </source>
</evidence>
<evidence type="ECO:0000256" key="3">
    <source>
        <dbReference type="ARBA" id="ARBA00022884"/>
    </source>
</evidence>
<dbReference type="GO" id="GO:0019843">
    <property type="term" value="F:rRNA binding"/>
    <property type="evidence" value="ECO:0007669"/>
    <property type="project" value="UniProtKB-UniRule"/>
</dbReference>
<dbReference type="PANTHER" id="PTHR15239:SF6">
    <property type="entry name" value="RIBOSOME QUALITY CONTROL COMPLEX SUBUNIT NEMF"/>
    <property type="match status" value="1"/>
</dbReference>
<dbReference type="InterPro" id="IPR008532">
    <property type="entry name" value="NFACT_RNA-bd"/>
</dbReference>
<keyword evidence="8" id="KW-1185">Reference proteome</keyword>
<evidence type="ECO:0000256" key="5">
    <source>
        <dbReference type="HAMAP-Rule" id="MF_00844"/>
    </source>
</evidence>
<dbReference type="FunFam" id="2.30.310.10:FF:000004">
    <property type="entry name" value="Fibronectin-binding protein A"/>
    <property type="match status" value="1"/>
</dbReference>
<dbReference type="InterPro" id="IPR043682">
    <property type="entry name" value="RqcH_bacterial"/>
</dbReference>
<dbReference type="Proteomes" id="UP000295063">
    <property type="component" value="Unassembled WGS sequence"/>
</dbReference>
<sequence length="585" mass="65204">MSLDGLSLSALIQELHHQLIGGRIDKIFQPDKNTLLLWIRQPQETIKLLLSVAADYPRIGITKHAPDNPAAPPTFCMLLRKHLENGRIGQLTQHGLDRIIILDIDVRAEQGAITTKRLIIELMGKHSNIIFVHDNTILDSIKRVNVYMSRQRQVLPGRPYSLPPGQEKLNLFHTAASEVVEQLLMLQQDALLAKGLIQTVNGLGPVAAREIIWRAGLPEKTAVNDLDSADKQSLVETIAELTSQLAPSAVQPTVAVSEQNELLAVAAFSLGHLTKARQLTFPTMSLALEFAETLKGPRKLPAKEVLDKLLHSELTRLQRKKSLLETEWEEALQADSCRLFADTLMIHLHDIPANSIQAELPDLFSESGNELLVIPLDPLLSPLANAQNYYSKYNKLQRRQQMTQQQLEQCIREIDYLESVLFSLDAAGSADDINEIQQELGEAGYLQLKGKPRKQAAPAAGKPTQVVVDGIPILIGRNNRQNDWLTFKQARPDDLWLHTKDIPGSHVIIRCKTEDIPEKVLYTAAQCAAWFSKARSSSSVPVDYTRRRNVKKPSGAKPGFVIYEQQRTLQVTPDKALLTALLAVE</sequence>
<reference evidence="7 8" key="1">
    <citation type="submission" date="2019-03" db="EMBL/GenBank/DDBJ databases">
        <title>Genomic Encyclopedia of Type Strains, Phase IV (KMG-IV): sequencing the most valuable type-strain genomes for metagenomic binning, comparative biology and taxonomic classification.</title>
        <authorList>
            <person name="Goeker M."/>
        </authorList>
    </citation>
    <scope>NUCLEOTIDE SEQUENCE [LARGE SCALE GENOMIC DNA]</scope>
    <source>
        <strain evidence="7 8">DSM 15969</strain>
    </source>
</reference>